<protein>
    <submittedName>
        <fullName evidence="6">Extracellular solute-binding protein</fullName>
    </submittedName>
</protein>
<dbReference type="RefSeq" id="WP_158425502.1">
    <property type="nucleotide sequence ID" value="NZ_JAOQJQ010000004.1"/>
</dbReference>
<dbReference type="SUPFAM" id="SSF53850">
    <property type="entry name" value="Periplasmic binding protein-like II"/>
    <property type="match status" value="1"/>
</dbReference>
<evidence type="ECO:0000256" key="1">
    <source>
        <dbReference type="ARBA" id="ARBA00023015"/>
    </source>
</evidence>
<dbReference type="Gene3D" id="3.40.190.10">
    <property type="entry name" value="Periplasmic binding protein-like II"/>
    <property type="match status" value="2"/>
</dbReference>
<dbReference type="Pfam" id="PF01547">
    <property type="entry name" value="SBP_bac_1"/>
    <property type="match status" value="1"/>
</dbReference>
<evidence type="ECO:0000259" key="4">
    <source>
        <dbReference type="PROSITE" id="PS50932"/>
    </source>
</evidence>
<keyword evidence="2" id="KW-0238">DNA-binding</keyword>
<keyword evidence="7" id="KW-1185">Reference proteome</keyword>
<evidence type="ECO:0000313" key="6">
    <source>
        <dbReference type="EMBL" id="MCU6762797.1"/>
    </source>
</evidence>
<keyword evidence="1" id="KW-0805">Transcription regulation</keyword>
<dbReference type="PROSITE" id="PS50943">
    <property type="entry name" value="HTH_CROC1"/>
    <property type="match status" value="1"/>
</dbReference>
<proteinExistence type="predicted"/>
<dbReference type="InterPro" id="IPR001387">
    <property type="entry name" value="Cro/C1-type_HTH"/>
</dbReference>
<dbReference type="Gene3D" id="1.10.260.40">
    <property type="entry name" value="lambda repressor-like DNA-binding domains"/>
    <property type="match status" value="1"/>
</dbReference>
<dbReference type="InterPro" id="IPR000843">
    <property type="entry name" value="HTH_LacI"/>
</dbReference>
<name>A0ABT2TMD8_9FIRM</name>
<dbReference type="SUPFAM" id="SSF47413">
    <property type="entry name" value="lambda repressor-like DNA-binding domains"/>
    <property type="match status" value="1"/>
</dbReference>
<feature type="domain" description="HTH cro/C1-type" evidence="5">
    <location>
        <begin position="3"/>
        <end position="39"/>
    </location>
</feature>
<dbReference type="Proteomes" id="UP001652442">
    <property type="component" value="Unassembled WGS sequence"/>
</dbReference>
<accession>A0ABT2TMD8</accession>
<gene>
    <name evidence="6" type="ORF">OCV88_10700</name>
</gene>
<dbReference type="PROSITE" id="PS00356">
    <property type="entry name" value="HTH_LACI_1"/>
    <property type="match status" value="1"/>
</dbReference>
<dbReference type="PANTHER" id="PTHR30146">
    <property type="entry name" value="LACI-RELATED TRANSCRIPTIONAL REPRESSOR"/>
    <property type="match status" value="1"/>
</dbReference>
<dbReference type="PANTHER" id="PTHR30146:SF109">
    <property type="entry name" value="HTH-TYPE TRANSCRIPTIONAL REGULATOR GALS"/>
    <property type="match status" value="1"/>
</dbReference>
<dbReference type="InterPro" id="IPR006059">
    <property type="entry name" value="SBP"/>
</dbReference>
<dbReference type="SMART" id="SM00354">
    <property type="entry name" value="HTH_LACI"/>
    <property type="match status" value="1"/>
</dbReference>
<sequence length="742" mass="84641">MVTMKDVAKLAGVSHGTVSNVVNGVKNVSVDKIKKVEEAMAALGYKPNSAARNLKMEYTNQIDLVVPNMSSAEFPELYEAVRNEAEKSNYTLNLKVSDGIADKECKILNESIMNNVDGVILVSCQPSNLAFFSDIIKKGLKIVFCIADLSGSDCNFIGFDISDTMENLIGYYREQGKRIALVTEDAQSSYHDQLINTYCKGMLQDSQTDHQKYMEIIQVSTEYEAKGAARLFQLSPRPDAVIVSNEAVAREIHRFQYILEGEDGHNMKVIIFNQGKKTPFFEDEIIPLPFKSVGRHAFETIVKVIEQETGYGNYRMLVRPMPGEVRESSFRKTLESRKLRVLLNESPSSDAVRALLPNFTRRTGIEVEIVTKKISGMFHTIMEDQKKQEFDIYSIDVPWMDELARQNVISCLDDFVQHNSRCTEKYSERVLDAFSRVNGHIYGVPYVFSVQLLFYRKDLFDKIKNQRLYYEWYKEELRVPRTWEEFNKVARLFTRKYNPDSETKYGITLGGSAYSGAVCEYLPRLWSMGGAIFEDGKIIKNEEAARRALENYMEGFLYANEKSVDWWWDEQVNEFIRGKAAMMMMFSEHASALAEKKHSKIAGKYQVAVLPGKTSVQGGWSLAVRNTSKSRAEAYEFLKWISNGGLLEENAVLGRVSPDFDEESREILEGVYRWFGTAVEGFDTVKARCIPENIQRYHLSEIKVETLIGNRVHNAVIGQEDAEMAIQNLRIDLKNDILNDTK</sequence>
<organism evidence="6 7">
    <name type="scientific">Brotonthovivens ammoniilytica</name>
    <dbReference type="NCBI Taxonomy" id="2981725"/>
    <lineage>
        <taxon>Bacteria</taxon>
        <taxon>Bacillati</taxon>
        <taxon>Bacillota</taxon>
        <taxon>Clostridia</taxon>
        <taxon>Lachnospirales</taxon>
        <taxon>Lachnospiraceae</taxon>
        <taxon>Brotonthovivens</taxon>
    </lineage>
</organism>
<dbReference type="InterPro" id="IPR028082">
    <property type="entry name" value="Peripla_BP_I"/>
</dbReference>
<dbReference type="CDD" id="cd01392">
    <property type="entry name" value="HTH_LacI"/>
    <property type="match status" value="1"/>
</dbReference>
<dbReference type="EMBL" id="JAOQJQ010000004">
    <property type="protein sequence ID" value="MCU6762797.1"/>
    <property type="molecule type" value="Genomic_DNA"/>
</dbReference>
<evidence type="ECO:0000256" key="2">
    <source>
        <dbReference type="ARBA" id="ARBA00023125"/>
    </source>
</evidence>
<dbReference type="SUPFAM" id="SSF53822">
    <property type="entry name" value="Periplasmic binding protein-like I"/>
    <property type="match status" value="1"/>
</dbReference>
<evidence type="ECO:0000256" key="3">
    <source>
        <dbReference type="ARBA" id="ARBA00023163"/>
    </source>
</evidence>
<reference evidence="6 7" key="1">
    <citation type="journal article" date="2021" name="ISME Commun">
        <title>Automated analysis of genomic sequences facilitates high-throughput and comprehensive description of bacteria.</title>
        <authorList>
            <person name="Hitch T.C.A."/>
        </authorList>
    </citation>
    <scope>NUCLEOTIDE SEQUENCE [LARGE SCALE GENOMIC DNA]</scope>
    <source>
        <strain evidence="6 7">Sanger_109</strain>
    </source>
</reference>
<dbReference type="Pfam" id="PF00356">
    <property type="entry name" value="LacI"/>
    <property type="match status" value="1"/>
</dbReference>
<dbReference type="CDD" id="cd06267">
    <property type="entry name" value="PBP1_LacI_sugar_binding-like"/>
    <property type="match status" value="1"/>
</dbReference>
<comment type="caution">
    <text evidence="6">The sequence shown here is derived from an EMBL/GenBank/DDBJ whole genome shotgun (WGS) entry which is preliminary data.</text>
</comment>
<dbReference type="Gene3D" id="3.40.50.2300">
    <property type="match status" value="2"/>
</dbReference>
<keyword evidence="3" id="KW-0804">Transcription</keyword>
<dbReference type="InterPro" id="IPR010982">
    <property type="entry name" value="Lambda_DNA-bd_dom_sf"/>
</dbReference>
<evidence type="ECO:0000259" key="5">
    <source>
        <dbReference type="PROSITE" id="PS50943"/>
    </source>
</evidence>
<feature type="domain" description="HTH lacI-type" evidence="4">
    <location>
        <begin position="2"/>
        <end position="56"/>
    </location>
</feature>
<dbReference type="PROSITE" id="PS50932">
    <property type="entry name" value="HTH_LACI_2"/>
    <property type="match status" value="1"/>
</dbReference>
<evidence type="ECO:0000313" key="7">
    <source>
        <dbReference type="Proteomes" id="UP001652442"/>
    </source>
</evidence>